<dbReference type="Pfam" id="PF13535">
    <property type="entry name" value="ATP-grasp_4"/>
    <property type="match status" value="1"/>
</dbReference>
<feature type="region of interest" description="Disordered" evidence="5">
    <location>
        <begin position="395"/>
        <end position="435"/>
    </location>
</feature>
<dbReference type="SUPFAM" id="SSF56059">
    <property type="entry name" value="Glutathione synthetase ATP-binding domain-like"/>
    <property type="match status" value="1"/>
</dbReference>
<evidence type="ECO:0000313" key="7">
    <source>
        <dbReference type="EMBL" id="GBQ03694.1"/>
    </source>
</evidence>
<dbReference type="Pfam" id="PF18130">
    <property type="entry name" value="ATPgrasp_N"/>
    <property type="match status" value="1"/>
</dbReference>
<feature type="domain" description="ATP-grasp" evidence="6">
    <location>
        <begin position="115"/>
        <end position="304"/>
    </location>
</feature>
<keyword evidence="3 4" id="KW-0067">ATP-binding</keyword>
<feature type="compositionally biased region" description="Basic and acidic residues" evidence="5">
    <location>
        <begin position="401"/>
        <end position="435"/>
    </location>
</feature>
<dbReference type="Gene3D" id="3.40.50.20">
    <property type="match status" value="1"/>
</dbReference>
<dbReference type="PANTHER" id="PTHR43585:SF2">
    <property type="entry name" value="ATP-GRASP ENZYME FSQD"/>
    <property type="match status" value="1"/>
</dbReference>
<dbReference type="InterPro" id="IPR041472">
    <property type="entry name" value="BL00235/CARNS1_N"/>
</dbReference>
<dbReference type="InterPro" id="IPR011761">
    <property type="entry name" value="ATP-grasp"/>
</dbReference>
<reference evidence="7 8" key="1">
    <citation type="submission" date="2018-07" db="EMBL/GenBank/DDBJ databases">
        <title>Whole Genome Shotgun Sequence of Streptomyces spongiicola strain 531S.</title>
        <authorList>
            <person name="Dohra H."/>
            <person name="Kodani S."/>
        </authorList>
    </citation>
    <scope>NUCLEOTIDE SEQUENCE [LARGE SCALE GENOMIC DNA]</scope>
    <source>
        <strain evidence="7 8">531S</strain>
    </source>
</reference>
<evidence type="ECO:0000256" key="1">
    <source>
        <dbReference type="ARBA" id="ARBA00022598"/>
    </source>
</evidence>
<dbReference type="Gene3D" id="3.30.470.20">
    <property type="entry name" value="ATP-grasp fold, B domain"/>
    <property type="match status" value="1"/>
</dbReference>
<dbReference type="AlphaFoldDB" id="A0A388T670"/>
<dbReference type="InterPro" id="IPR040570">
    <property type="entry name" value="LAL_C2"/>
</dbReference>
<dbReference type="InterPro" id="IPR052032">
    <property type="entry name" value="ATP-dep_AA_Ligase"/>
</dbReference>
<sequence length="435" mass="47278">MSAPRDLLLVGVGTMGRPYLEAAARLGLRVRAVEAAAGWEGRPLGLAEAFYRVDGREEEHWTAAVARAVADREPDGVVSFAEPHVLAGALVQERLGLPGPSLHAAVVSRNKALQRALFAAHGVRQPGHLLVADVADARDWMLERLPVVVKPLTRAGSEGVELVRSPEEAAEVVARRSGEGKVLVEEAVEGPEYSWEALVRDGEVLFENVTAKETTPPPYFVELTHRCAHRFEDGEPAARVHELTRRVLGAVGMRTGLVHLEFKVGRHGPALMEIAVRTPGDYLPDAVGLAYGFDLYEAVLRLALGLPVDELIRTEPVSWPATHFPTAAPGTITAITGVEETAAHPSVVRVRLRKRPGDTVLPLTSSSRRMGHVLVDAPSPTEREDALKRVRQTLRITTRKNTADETTAEKPTAEKTATEKPTAEKPATEQHRPPR</sequence>
<keyword evidence="2 4" id="KW-0547">Nucleotide-binding</keyword>
<organism evidence="7 8">
    <name type="scientific">Streptomyces spongiicola</name>
    <dbReference type="NCBI Taxonomy" id="1690221"/>
    <lineage>
        <taxon>Bacteria</taxon>
        <taxon>Bacillati</taxon>
        <taxon>Actinomycetota</taxon>
        <taxon>Actinomycetes</taxon>
        <taxon>Kitasatosporales</taxon>
        <taxon>Streptomycetaceae</taxon>
        <taxon>Streptomyces</taxon>
    </lineage>
</organism>
<dbReference type="PANTHER" id="PTHR43585">
    <property type="entry name" value="FUMIPYRROLE BIOSYNTHESIS PROTEIN C"/>
    <property type="match status" value="1"/>
</dbReference>
<evidence type="ECO:0000256" key="2">
    <source>
        <dbReference type="ARBA" id="ARBA00022741"/>
    </source>
</evidence>
<evidence type="ECO:0000313" key="8">
    <source>
        <dbReference type="Proteomes" id="UP000265354"/>
    </source>
</evidence>
<name>A0A388T670_9ACTN</name>
<dbReference type="PROSITE" id="PS50975">
    <property type="entry name" value="ATP_GRASP"/>
    <property type="match status" value="1"/>
</dbReference>
<proteinExistence type="predicted"/>
<dbReference type="SMART" id="SM01209">
    <property type="entry name" value="GARS_A"/>
    <property type="match status" value="1"/>
</dbReference>
<comment type="caution">
    <text evidence="7">The sequence shown here is derived from an EMBL/GenBank/DDBJ whole genome shotgun (WGS) entry which is preliminary data.</text>
</comment>
<keyword evidence="1" id="KW-0436">Ligase</keyword>
<dbReference type="GO" id="GO:0046872">
    <property type="term" value="F:metal ion binding"/>
    <property type="evidence" value="ECO:0007669"/>
    <property type="project" value="InterPro"/>
</dbReference>
<gene>
    <name evidence="7" type="ORF">SSP531S_51690</name>
</gene>
<accession>A0A388T670</accession>
<dbReference type="Pfam" id="PF18603">
    <property type="entry name" value="LAL_C2"/>
    <property type="match status" value="1"/>
</dbReference>
<evidence type="ECO:0000256" key="3">
    <source>
        <dbReference type="ARBA" id="ARBA00022840"/>
    </source>
</evidence>
<evidence type="ECO:0000256" key="5">
    <source>
        <dbReference type="SAM" id="MobiDB-lite"/>
    </source>
</evidence>
<dbReference type="EMBL" id="BGZL01000021">
    <property type="protein sequence ID" value="GBQ03694.1"/>
    <property type="molecule type" value="Genomic_DNA"/>
</dbReference>
<evidence type="ECO:0000259" key="6">
    <source>
        <dbReference type="PROSITE" id="PS50975"/>
    </source>
</evidence>
<dbReference type="Proteomes" id="UP000265354">
    <property type="component" value="Unassembled WGS sequence"/>
</dbReference>
<dbReference type="GO" id="GO:0016874">
    <property type="term" value="F:ligase activity"/>
    <property type="evidence" value="ECO:0007669"/>
    <property type="project" value="UniProtKB-KW"/>
</dbReference>
<protein>
    <submittedName>
        <fullName evidence="7">ATP-grasp domain-containing protein</fullName>
    </submittedName>
</protein>
<evidence type="ECO:0000256" key="4">
    <source>
        <dbReference type="PROSITE-ProRule" id="PRU00409"/>
    </source>
</evidence>
<dbReference type="GO" id="GO:0005524">
    <property type="term" value="F:ATP binding"/>
    <property type="evidence" value="ECO:0007669"/>
    <property type="project" value="UniProtKB-UniRule"/>
</dbReference>
<dbReference type="RefSeq" id="WP_245991503.1">
    <property type="nucleotide sequence ID" value="NZ_BGZL01000021.1"/>
</dbReference>